<gene>
    <name evidence="5" type="ORF">HDA41_003466</name>
</gene>
<dbReference type="PANTHER" id="PTHR43201">
    <property type="entry name" value="ACYL-COA SYNTHETASE"/>
    <property type="match status" value="1"/>
</dbReference>
<dbReference type="GO" id="GO:0031956">
    <property type="term" value="F:medium-chain fatty acid-CoA ligase activity"/>
    <property type="evidence" value="ECO:0007669"/>
    <property type="project" value="TreeGrafter"/>
</dbReference>
<name>A0A7W9H4D9_9ACTN</name>
<dbReference type="GO" id="GO:0006631">
    <property type="term" value="P:fatty acid metabolic process"/>
    <property type="evidence" value="ECO:0007669"/>
    <property type="project" value="TreeGrafter"/>
</dbReference>
<dbReference type="InterPro" id="IPR045851">
    <property type="entry name" value="AMP-bd_C_sf"/>
</dbReference>
<protein>
    <submittedName>
        <fullName evidence="5">Acyl-CoA synthetase (AMP-forming)/AMP-acid ligase II</fullName>
    </submittedName>
</protein>
<evidence type="ECO:0000313" key="6">
    <source>
        <dbReference type="Proteomes" id="UP000590647"/>
    </source>
</evidence>
<evidence type="ECO:0000256" key="1">
    <source>
        <dbReference type="ARBA" id="ARBA00006432"/>
    </source>
</evidence>
<dbReference type="InterPro" id="IPR025110">
    <property type="entry name" value="AMP-bd_C"/>
</dbReference>
<dbReference type="AlphaFoldDB" id="A0A7W9H4D9"/>
<dbReference type="Gene3D" id="3.40.50.12780">
    <property type="entry name" value="N-terminal domain of ligase-like"/>
    <property type="match status" value="1"/>
</dbReference>
<dbReference type="Pfam" id="PF00501">
    <property type="entry name" value="AMP-binding"/>
    <property type="match status" value="1"/>
</dbReference>
<comment type="caution">
    <text evidence="5">The sequence shown here is derived from an EMBL/GenBank/DDBJ whole genome shotgun (WGS) entry which is preliminary data.</text>
</comment>
<dbReference type="EMBL" id="JACHNE010000001">
    <property type="protein sequence ID" value="MBB5795502.1"/>
    <property type="molecule type" value="Genomic_DNA"/>
</dbReference>
<dbReference type="Pfam" id="PF13193">
    <property type="entry name" value="AMP-binding_C"/>
    <property type="match status" value="1"/>
</dbReference>
<accession>A0A7W9H4D9</accession>
<keyword evidence="2 5" id="KW-0436">Ligase</keyword>
<dbReference type="RefSeq" id="WP_184984911.1">
    <property type="nucleotide sequence ID" value="NZ_JACHNE010000001.1"/>
</dbReference>
<dbReference type="PROSITE" id="PS00455">
    <property type="entry name" value="AMP_BINDING"/>
    <property type="match status" value="1"/>
</dbReference>
<evidence type="ECO:0000313" key="5">
    <source>
        <dbReference type="EMBL" id="MBB5795502.1"/>
    </source>
</evidence>
<dbReference type="InterPro" id="IPR042099">
    <property type="entry name" value="ANL_N_sf"/>
</dbReference>
<comment type="similarity">
    <text evidence="1">Belongs to the ATP-dependent AMP-binding enzyme family.</text>
</comment>
<dbReference type="InterPro" id="IPR000873">
    <property type="entry name" value="AMP-dep_synth/lig_dom"/>
</dbReference>
<evidence type="ECO:0000259" key="4">
    <source>
        <dbReference type="Pfam" id="PF13193"/>
    </source>
</evidence>
<dbReference type="PANTHER" id="PTHR43201:SF5">
    <property type="entry name" value="MEDIUM-CHAIN ACYL-COA LIGASE ACSF2, MITOCHONDRIAL"/>
    <property type="match status" value="1"/>
</dbReference>
<evidence type="ECO:0000256" key="2">
    <source>
        <dbReference type="ARBA" id="ARBA00022598"/>
    </source>
</evidence>
<feature type="domain" description="AMP-binding enzyme C-terminal" evidence="4">
    <location>
        <begin position="453"/>
        <end position="528"/>
    </location>
</feature>
<proteinExistence type="inferred from homology"/>
<dbReference type="SUPFAM" id="SSF56801">
    <property type="entry name" value="Acetyl-CoA synthetase-like"/>
    <property type="match status" value="1"/>
</dbReference>
<dbReference type="Proteomes" id="UP000590647">
    <property type="component" value="Unassembled WGS sequence"/>
</dbReference>
<keyword evidence="6" id="KW-1185">Reference proteome</keyword>
<dbReference type="NCBIfam" id="NF005801">
    <property type="entry name" value="PRK07656.1"/>
    <property type="match status" value="1"/>
</dbReference>
<organism evidence="5 6">
    <name type="scientific">Streptomyces caelestis</name>
    <dbReference type="NCBI Taxonomy" id="36816"/>
    <lineage>
        <taxon>Bacteria</taxon>
        <taxon>Bacillati</taxon>
        <taxon>Actinomycetota</taxon>
        <taxon>Actinomycetes</taxon>
        <taxon>Kitasatosporales</taxon>
        <taxon>Streptomycetaceae</taxon>
        <taxon>Streptomyces</taxon>
    </lineage>
</organism>
<sequence>MRADTESGSIPRLVRTAAERYADAEAVVEGRTRITYAELGARVERAAAACLAHGIRPGDRVGVWAPNTLDWIVSALGAVSAGAVLVPLNTRFKGAEAADVLRRSGARLLFVTGTFLGTSYVAWLRRAAGQGPGGVRKAAGPLPGLPDLEHVVVLSGDAPAGFLTWKDFLASGEAVGTAQVRARADAVDGSGPSDIVFTSGTTGRPRGAVITHAQTLRAYDIWSDLAGLTRGDRYLIVNPFFHTFGYKAGVIACLTRGATMIPQPVFNVNTVLANLAAERVSVLPGPPTLLQSLLDHPARDAHDLSALRLVVTGAAVVPLRLVERLRGELGIDTVLTAYGLSEAGGIVTMCRRGDDPAVIASTSGRAIAGTEVRVVGSRGEPLEPGTPGEVLVRGFNVMTGYHEDEAATAEVLSEDGWLRTGDIGVLDAAGNLRITDRLKDMFIVGGFNAYPAEIEQLLGLHPDVADVAVIGVPDARLGEVGRAYVVRRPGATLTADDLIAWSRREMANYKVPRSVEFVAELPRNASGKVVKGALRDGLLSR</sequence>
<feature type="domain" description="AMP-dependent synthetase/ligase" evidence="3">
    <location>
        <begin position="15"/>
        <end position="402"/>
    </location>
</feature>
<reference evidence="5 6" key="1">
    <citation type="submission" date="2020-08" db="EMBL/GenBank/DDBJ databases">
        <title>Sequencing the genomes of 1000 actinobacteria strains.</title>
        <authorList>
            <person name="Klenk H.-P."/>
        </authorList>
    </citation>
    <scope>NUCLEOTIDE SEQUENCE [LARGE SCALE GENOMIC DNA]</scope>
    <source>
        <strain evidence="5 6">DSM 40084</strain>
    </source>
</reference>
<dbReference type="InterPro" id="IPR020845">
    <property type="entry name" value="AMP-binding_CS"/>
</dbReference>
<evidence type="ECO:0000259" key="3">
    <source>
        <dbReference type="Pfam" id="PF00501"/>
    </source>
</evidence>
<dbReference type="Gene3D" id="3.30.300.30">
    <property type="match status" value="1"/>
</dbReference>